<protein>
    <recommendedName>
        <fullName evidence="1">DUF6273 domain-containing protein</fullName>
    </recommendedName>
</protein>
<evidence type="ECO:0000313" key="2">
    <source>
        <dbReference type="EMBL" id="MSB19712.1"/>
    </source>
</evidence>
<dbReference type="AlphaFoldDB" id="A0A6I2R8V9"/>
<dbReference type="Proteomes" id="UP000434475">
    <property type="component" value="Unassembled WGS sequence"/>
</dbReference>
<organism evidence="2 3">
    <name type="scientific">Flavonifractor plautii</name>
    <name type="common">Fusobacterium plautii</name>
    <dbReference type="NCBI Taxonomy" id="292800"/>
    <lineage>
        <taxon>Bacteria</taxon>
        <taxon>Bacillati</taxon>
        <taxon>Bacillota</taxon>
        <taxon>Clostridia</taxon>
        <taxon>Eubacteriales</taxon>
        <taxon>Oscillospiraceae</taxon>
        <taxon>Flavonifractor</taxon>
    </lineage>
</organism>
<feature type="domain" description="DUF6273" evidence="1">
    <location>
        <begin position="116"/>
        <end position="178"/>
    </location>
</feature>
<reference evidence="2 3" key="1">
    <citation type="journal article" date="2019" name="Nat. Med.">
        <title>A library of human gut bacterial isolates paired with longitudinal multiomics data enables mechanistic microbiome research.</title>
        <authorList>
            <person name="Poyet M."/>
            <person name="Groussin M."/>
            <person name="Gibbons S.M."/>
            <person name="Avila-Pacheco J."/>
            <person name="Jiang X."/>
            <person name="Kearney S.M."/>
            <person name="Perrotta A.R."/>
            <person name="Berdy B."/>
            <person name="Zhao S."/>
            <person name="Lieberman T.D."/>
            <person name="Swanson P.K."/>
            <person name="Smith M."/>
            <person name="Roesemann S."/>
            <person name="Alexander J.E."/>
            <person name="Rich S.A."/>
            <person name="Livny J."/>
            <person name="Vlamakis H."/>
            <person name="Clish C."/>
            <person name="Bullock K."/>
            <person name="Deik A."/>
            <person name="Scott J."/>
            <person name="Pierce K.A."/>
            <person name="Xavier R.J."/>
            <person name="Alm E.J."/>
        </authorList>
    </citation>
    <scope>NUCLEOTIDE SEQUENCE [LARGE SCALE GENOMIC DNA]</scope>
    <source>
        <strain evidence="2 3">BIOML-A2</strain>
    </source>
</reference>
<dbReference type="InterPro" id="IPR046240">
    <property type="entry name" value="DUF6273"/>
</dbReference>
<evidence type="ECO:0000313" key="3">
    <source>
        <dbReference type="Proteomes" id="UP000434475"/>
    </source>
</evidence>
<sequence>MQEQKRTFKYGDVFHVAGLDWIVLRTTPAPTPGRSDLHFCEATEDVFQAPFDENDCNDWNKASLRKQLNGEFLDKLIAECPSLKDAIVPTYRDLTADDGLRDYGNCLDNVTMLTADEYRQTRDLHPAPEHWRWLITPDGTSKSSGTSFVRCVDSDGSLGSSLAYRGDRGVRPALTLKSDILASILDAEDKKRAAEIRPADGPQPGVDETPEQAEMALYEQAVEQFGESAQILMAVEEMSELQKALLKYLRFKDHEQGDEAEILAAISEERADVEIMLNQLHVIFGDNTDMEIAKLEHLCELLGE</sequence>
<proteinExistence type="predicted"/>
<dbReference type="EMBL" id="WKPR01000007">
    <property type="protein sequence ID" value="MSB19712.1"/>
    <property type="molecule type" value="Genomic_DNA"/>
</dbReference>
<gene>
    <name evidence="2" type="ORF">GKE97_09290</name>
</gene>
<dbReference type="CDD" id="cd11539">
    <property type="entry name" value="NTP-PPase_u2"/>
    <property type="match status" value="1"/>
</dbReference>
<accession>A0A6I2R8V9</accession>
<dbReference type="RefSeq" id="WP_172697582.1">
    <property type="nucleotide sequence ID" value="NZ_WKPR01000007.1"/>
</dbReference>
<evidence type="ECO:0000259" key="1">
    <source>
        <dbReference type="Pfam" id="PF19789"/>
    </source>
</evidence>
<name>A0A6I2R8V9_FLAPL</name>
<comment type="caution">
    <text evidence="2">The sequence shown here is derived from an EMBL/GenBank/DDBJ whole genome shotgun (WGS) entry which is preliminary data.</text>
</comment>
<dbReference type="Pfam" id="PF19789">
    <property type="entry name" value="DUF6273"/>
    <property type="match status" value="1"/>
</dbReference>